<dbReference type="KEGG" id="sxn:IAG42_05260"/>
<dbReference type="EMBL" id="CP061281">
    <property type="protein sequence ID" value="QNS03088.1"/>
    <property type="molecule type" value="Genomic_DNA"/>
</dbReference>
<protein>
    <submittedName>
        <fullName evidence="2">Uncharacterized protein</fullName>
    </submittedName>
</protein>
<accession>A0A7H1B2Y3</accession>
<dbReference type="AlphaFoldDB" id="A0A7H1B2Y3"/>
<evidence type="ECO:0000256" key="1">
    <source>
        <dbReference type="SAM" id="Phobius"/>
    </source>
</evidence>
<feature type="transmembrane region" description="Helical" evidence="1">
    <location>
        <begin position="65"/>
        <end position="88"/>
    </location>
</feature>
<evidence type="ECO:0000313" key="2">
    <source>
        <dbReference type="EMBL" id="QNS03088.1"/>
    </source>
</evidence>
<keyword evidence="3" id="KW-1185">Reference proteome</keyword>
<organism evidence="2 3">
    <name type="scientific">Streptomyces xanthii</name>
    <dbReference type="NCBI Taxonomy" id="2768069"/>
    <lineage>
        <taxon>Bacteria</taxon>
        <taxon>Bacillati</taxon>
        <taxon>Actinomycetota</taxon>
        <taxon>Actinomycetes</taxon>
        <taxon>Kitasatosporales</taxon>
        <taxon>Streptomycetaceae</taxon>
        <taxon>Streptomyces</taxon>
    </lineage>
</organism>
<feature type="transmembrane region" description="Helical" evidence="1">
    <location>
        <begin position="6"/>
        <end position="28"/>
    </location>
</feature>
<keyword evidence="1" id="KW-0472">Membrane</keyword>
<sequence length="93" mass="10313">MNWGWAEWAISGAGAAFLITAAVGLRTRPDGPPEARVRHGLYRVLLPFMLGWAFFLLWLPRALGAPWFVSDLCRLVAMAPVVLLAVAARRRAR</sequence>
<dbReference type="Proteomes" id="UP000516428">
    <property type="component" value="Chromosome"/>
</dbReference>
<gene>
    <name evidence="2" type="ORF">IAG42_05260</name>
</gene>
<keyword evidence="1" id="KW-0812">Transmembrane</keyword>
<keyword evidence="1" id="KW-1133">Transmembrane helix</keyword>
<reference evidence="2 3" key="1">
    <citation type="submission" date="2020-09" db="EMBL/GenBank/DDBJ databases">
        <title>A novel species.</title>
        <authorList>
            <person name="Gao J."/>
        </authorList>
    </citation>
    <scope>NUCLEOTIDE SEQUENCE [LARGE SCALE GENOMIC DNA]</scope>
    <source>
        <strain evidence="2 3">CRXT-Y-14</strain>
    </source>
</reference>
<proteinExistence type="predicted"/>
<name>A0A7H1B2Y3_9ACTN</name>
<evidence type="ECO:0000313" key="3">
    <source>
        <dbReference type="Proteomes" id="UP000516428"/>
    </source>
</evidence>
<feature type="transmembrane region" description="Helical" evidence="1">
    <location>
        <begin position="40"/>
        <end position="59"/>
    </location>
</feature>
<dbReference type="RefSeq" id="WP_188335842.1">
    <property type="nucleotide sequence ID" value="NZ_CP061281.1"/>
</dbReference>